<evidence type="ECO:0000259" key="3">
    <source>
        <dbReference type="Pfam" id="PF04049"/>
    </source>
</evidence>
<keyword evidence="5" id="KW-1185">Reference proteome</keyword>
<dbReference type="Gene3D" id="1.25.40.10">
    <property type="entry name" value="Tetratricopeptide repeat domain"/>
    <property type="match status" value="2"/>
</dbReference>
<organism evidence="4 5">
    <name type="scientific">Goodea atripinnis</name>
    <dbReference type="NCBI Taxonomy" id="208336"/>
    <lineage>
        <taxon>Eukaryota</taxon>
        <taxon>Metazoa</taxon>
        <taxon>Chordata</taxon>
        <taxon>Craniata</taxon>
        <taxon>Vertebrata</taxon>
        <taxon>Euteleostomi</taxon>
        <taxon>Actinopterygii</taxon>
        <taxon>Neopterygii</taxon>
        <taxon>Teleostei</taxon>
        <taxon>Neoteleostei</taxon>
        <taxon>Acanthomorphata</taxon>
        <taxon>Ovalentaria</taxon>
        <taxon>Atherinomorphae</taxon>
        <taxon>Cyprinodontiformes</taxon>
        <taxon>Goodeidae</taxon>
        <taxon>Goodea</taxon>
    </lineage>
</organism>
<gene>
    <name evidence="4" type="ORF">GOODEAATRI_016864</name>
</gene>
<reference evidence="4 5" key="1">
    <citation type="submission" date="2021-06" db="EMBL/GenBank/DDBJ databases">
        <authorList>
            <person name="Palmer J.M."/>
        </authorList>
    </citation>
    <scope>NUCLEOTIDE SEQUENCE [LARGE SCALE GENOMIC DNA]</scope>
    <source>
        <strain evidence="4 5">GA_2019</strain>
        <tissue evidence="4">Muscle</tissue>
    </source>
</reference>
<comment type="caution">
    <text evidence="4">The sequence shown here is derived from an EMBL/GenBank/DDBJ whole genome shotgun (WGS) entry which is preliminary data.</text>
</comment>
<dbReference type="Pfam" id="PF04049">
    <property type="entry name" value="ANAPC8"/>
    <property type="match status" value="1"/>
</dbReference>
<evidence type="ECO:0000256" key="1">
    <source>
        <dbReference type="ARBA" id="ARBA00022737"/>
    </source>
</evidence>
<protein>
    <recommendedName>
        <fullName evidence="3">Cdc23 domain-containing protein</fullName>
    </recommendedName>
</protein>
<evidence type="ECO:0000313" key="5">
    <source>
        <dbReference type="Proteomes" id="UP001476798"/>
    </source>
</evidence>
<accession>A0ABV0MSW6</accession>
<evidence type="ECO:0000313" key="4">
    <source>
        <dbReference type="EMBL" id="MEQ2162150.1"/>
    </source>
</evidence>
<evidence type="ECO:0000256" key="2">
    <source>
        <dbReference type="ARBA" id="ARBA00022803"/>
    </source>
</evidence>
<dbReference type="InterPro" id="IPR007192">
    <property type="entry name" value="APC8"/>
</dbReference>
<feature type="non-terminal residue" evidence="4">
    <location>
        <position position="1"/>
    </location>
</feature>
<sequence>EDAQDLDALTLAKSYFDLKEYDRAAYFLKGCCSQKAYFLYMYSRYLGFSGLLSLLQLKSLSLPDCWIKDFFMAHMYTELQMIKEALQKYQNLIEAGFSKSTYIISQIAVAYHNIRGFSNLLFGTVLNV</sequence>
<dbReference type="PANTHER" id="PTHR12558:SF10">
    <property type="entry name" value="CELL DIVISION CYCLE PROTEIN 23 HOMOLOG"/>
    <property type="match status" value="1"/>
</dbReference>
<keyword evidence="1" id="KW-0677">Repeat</keyword>
<dbReference type="Proteomes" id="UP001476798">
    <property type="component" value="Unassembled WGS sequence"/>
</dbReference>
<dbReference type="EMBL" id="JAHRIO010011326">
    <property type="protein sequence ID" value="MEQ2162150.1"/>
    <property type="molecule type" value="Genomic_DNA"/>
</dbReference>
<name>A0ABV0MSW6_9TELE</name>
<keyword evidence="2" id="KW-0802">TPR repeat</keyword>
<proteinExistence type="predicted"/>
<dbReference type="InterPro" id="IPR011990">
    <property type="entry name" value="TPR-like_helical_dom_sf"/>
</dbReference>
<feature type="domain" description="Cdc23" evidence="3">
    <location>
        <begin position="3"/>
        <end position="46"/>
    </location>
</feature>
<dbReference type="PANTHER" id="PTHR12558">
    <property type="entry name" value="CELL DIVISION CYCLE 16,23,27"/>
    <property type="match status" value="1"/>
</dbReference>